<proteinExistence type="predicted"/>
<dbReference type="EMBL" id="JBJQOH010000005">
    <property type="protein sequence ID" value="KAL3686483.1"/>
    <property type="molecule type" value="Genomic_DNA"/>
</dbReference>
<evidence type="ECO:0000313" key="2">
    <source>
        <dbReference type="Proteomes" id="UP001633002"/>
    </source>
</evidence>
<evidence type="ECO:0000313" key="1">
    <source>
        <dbReference type="EMBL" id="KAL3686483.1"/>
    </source>
</evidence>
<comment type="caution">
    <text evidence="1">The sequence shown here is derived from an EMBL/GenBank/DDBJ whole genome shotgun (WGS) entry which is preliminary data.</text>
</comment>
<dbReference type="AlphaFoldDB" id="A0ABD3H5A4"/>
<sequence>MVELSDDSKGKSALLSGAEARAWKFLAQDLGLVDAYLCAVTRAGGSFTRYAFHGKRYDQAMLDRLYITSGADWLHLIKQVTHHTDQTVSDHVPMSFTYELTSPTSETPRPKTYFKMDPALLRRPGIIDKLQTVREDHPSDAGNPQQKWQLATEYATSSSRNGRYRSKSNVKRKIIKLSSAISEAFRVLLSQTWLSRALQRIHQLEHSIRVQDQMDAKAWRLRSKNRWLKEGEAPSRYISAQLRAKNARENIKSLFLQDGTKTTDPQVIMAEVQDYYKVLYTAEEENQDKELARQQAFATVDKQITPAQNRVLANKPDDREIDSIAKLMKNDKSPGLDGVTTEFLIACWSFIRTDCISMIHHFWEHGQLIKGATWGQAGLPYLFALCTQVLISMLKTQQVAGTIAGLKINAEDSLLYQLFADDTCLFLQMDIQVFENTRRVLANFETASGAKLNLNKTLVMPLRRTTIPGWLQQTECTIAALSDRFRYLGILAGTDVLEEEILTQLQQRLAKVIISDTVSNSNKPVEVKSWDPTFTLFAIPALRIHDSPVLDRMLKTWCRIKKKITWNPDEAIFPTDTSPRFAAALLDNTRTLDPHQAPALIKICRTAGIRSLR</sequence>
<dbReference type="InterPro" id="IPR036691">
    <property type="entry name" value="Endo/exonu/phosph_ase_sf"/>
</dbReference>
<protein>
    <recommendedName>
        <fullName evidence="3">Reverse transcriptase domain-containing protein</fullName>
    </recommendedName>
</protein>
<keyword evidence="2" id="KW-1185">Reference proteome</keyword>
<name>A0ABD3H5A4_9MARC</name>
<dbReference type="SUPFAM" id="SSF56219">
    <property type="entry name" value="DNase I-like"/>
    <property type="match status" value="1"/>
</dbReference>
<evidence type="ECO:0008006" key="3">
    <source>
        <dbReference type="Google" id="ProtNLM"/>
    </source>
</evidence>
<accession>A0ABD3H5A4</accession>
<organism evidence="1 2">
    <name type="scientific">Riccia sorocarpa</name>
    <dbReference type="NCBI Taxonomy" id="122646"/>
    <lineage>
        <taxon>Eukaryota</taxon>
        <taxon>Viridiplantae</taxon>
        <taxon>Streptophyta</taxon>
        <taxon>Embryophyta</taxon>
        <taxon>Marchantiophyta</taxon>
        <taxon>Marchantiopsida</taxon>
        <taxon>Marchantiidae</taxon>
        <taxon>Marchantiales</taxon>
        <taxon>Ricciaceae</taxon>
        <taxon>Riccia</taxon>
    </lineage>
</organism>
<dbReference type="Proteomes" id="UP001633002">
    <property type="component" value="Unassembled WGS sequence"/>
</dbReference>
<reference evidence="1 2" key="1">
    <citation type="submission" date="2024-09" db="EMBL/GenBank/DDBJ databases">
        <title>Chromosome-scale assembly of Riccia sorocarpa.</title>
        <authorList>
            <person name="Paukszto L."/>
        </authorList>
    </citation>
    <scope>NUCLEOTIDE SEQUENCE [LARGE SCALE GENOMIC DNA]</scope>
    <source>
        <strain evidence="1">LP-2024</strain>
        <tissue evidence="1">Aerial parts of the thallus</tissue>
    </source>
</reference>
<gene>
    <name evidence="1" type="ORF">R1sor_009057</name>
</gene>
<dbReference type="PANTHER" id="PTHR19446">
    <property type="entry name" value="REVERSE TRANSCRIPTASES"/>
    <property type="match status" value="1"/>
</dbReference>